<keyword evidence="1" id="KW-0812">Transmembrane</keyword>
<evidence type="ECO:0000313" key="3">
    <source>
        <dbReference type="EMBL" id="OCF31582.1"/>
    </source>
</evidence>
<dbReference type="Pfam" id="PF09423">
    <property type="entry name" value="PhoD"/>
    <property type="match status" value="1"/>
</dbReference>
<reference evidence="3 4" key="1">
    <citation type="submission" date="2013-07" db="EMBL/GenBank/DDBJ databases">
        <title>The Genome Sequence of Cryptococcus heveanensis BCC8398.</title>
        <authorList>
            <consortium name="The Broad Institute Genome Sequencing Platform"/>
            <person name="Cuomo C."/>
            <person name="Litvintseva A."/>
            <person name="Chen Y."/>
            <person name="Heitman J."/>
            <person name="Sun S."/>
            <person name="Springer D."/>
            <person name="Dromer F."/>
            <person name="Young S.K."/>
            <person name="Zeng Q."/>
            <person name="Gargeya S."/>
            <person name="Fitzgerald M."/>
            <person name="Abouelleil A."/>
            <person name="Alvarado L."/>
            <person name="Berlin A.M."/>
            <person name="Chapman S.B."/>
            <person name="Dewar J."/>
            <person name="Goldberg J."/>
            <person name="Griggs A."/>
            <person name="Gujja S."/>
            <person name="Hansen M."/>
            <person name="Howarth C."/>
            <person name="Imamovic A."/>
            <person name="Larimer J."/>
            <person name="McCowan C."/>
            <person name="Murphy C."/>
            <person name="Pearson M."/>
            <person name="Priest M."/>
            <person name="Roberts A."/>
            <person name="Saif S."/>
            <person name="Shea T."/>
            <person name="Sykes S."/>
            <person name="Wortman J."/>
            <person name="Nusbaum C."/>
            <person name="Birren B."/>
        </authorList>
    </citation>
    <scope>NUCLEOTIDE SEQUENCE [LARGE SCALE GENOMIC DNA]</scope>
    <source>
        <strain evidence="3 4">BCC8398</strain>
    </source>
</reference>
<feature type="transmembrane region" description="Helical" evidence="1">
    <location>
        <begin position="33"/>
        <end position="52"/>
    </location>
</feature>
<gene>
    <name evidence="3" type="ORF">I316_06781</name>
</gene>
<keyword evidence="4" id="KW-1185">Reference proteome</keyword>
<dbReference type="PANTHER" id="PTHR43606:SF2">
    <property type="entry name" value="ALKALINE PHOSPHATASE FAMILY PROTEIN (AFU_ORTHOLOGUE AFUA_5G03860)"/>
    <property type="match status" value="1"/>
</dbReference>
<accession>A0A1B9GKE4</accession>
<feature type="transmembrane region" description="Helical" evidence="1">
    <location>
        <begin position="64"/>
        <end position="93"/>
    </location>
</feature>
<protein>
    <submittedName>
        <fullName evidence="3">Alkaline phosphatase D</fullName>
    </submittedName>
</protein>
<feature type="domain" description="PhoD-like phosphatase metallophosphatase" evidence="2">
    <location>
        <begin position="239"/>
        <end position="484"/>
    </location>
</feature>
<dbReference type="CDD" id="cd07389">
    <property type="entry name" value="MPP_PhoD"/>
    <property type="match status" value="1"/>
</dbReference>
<dbReference type="EMBL" id="KV700133">
    <property type="protein sequence ID" value="OCF31582.1"/>
    <property type="molecule type" value="Genomic_DNA"/>
</dbReference>
<dbReference type="PANTHER" id="PTHR43606">
    <property type="entry name" value="PHOSPHATASE, PUTATIVE (AFU_ORTHOLOGUE AFUA_6G08710)-RELATED"/>
    <property type="match status" value="1"/>
</dbReference>
<sequence>MFEEIIQALCLVASLSAKWNAYIFLRLLPLGERFLPIIYTASAIYVVSFVLLRWASPPKRSKRIGALLALLCGLPSPSTPLCSLLGAVITLLAPVFSTDFVHRARYLNREADLSFSRIGWVTESTAQVLIRSPFNDQGVGLSYWAEGSQEVLHTKPTNTGAATDHTAAITLRDLEPGTQYHYNSSHQHSGSFYTRLHDERKSFSLLSTSCQKPGWPYNPLAHPLAIRGLTHLDKTIQEMKQKPEAMLFLGDFIYSDLPYPTSEYTSSYYRQLYRQVYASPSWTPLLRSIPWLHMFDDHEIINDFAPVGDMSGMFKTAIEPFMNYQQVVNPPPINVKQPTYFSFDIGDVAFFMLDNRSFRSQQPVRPGANSTAGHGVRTMLGSEQLAEVKRWIKKEGQSRLLVLVSGVPFTRNWSEGNDELDSWAGYLDEREEILELLWEAGGAVIISGDRHEHAATLFPPSASSPWPTSSAVIEFSTSPLSFFHQPWKREYVPHPPTDIPIHHQWRGDSRFGVFDFDTFGPQPKVHFKLIVDGAESWSYTWEKCRGADVPKIWRG</sequence>
<dbReference type="STRING" id="1296120.A0A1B9GKE4"/>
<dbReference type="OrthoDB" id="2100241at2759"/>
<organism evidence="3 4">
    <name type="scientific">Kwoniella heveanensis BCC8398</name>
    <dbReference type="NCBI Taxonomy" id="1296120"/>
    <lineage>
        <taxon>Eukaryota</taxon>
        <taxon>Fungi</taxon>
        <taxon>Dikarya</taxon>
        <taxon>Basidiomycota</taxon>
        <taxon>Agaricomycotina</taxon>
        <taxon>Tremellomycetes</taxon>
        <taxon>Tremellales</taxon>
        <taxon>Cryptococcaceae</taxon>
        <taxon>Kwoniella</taxon>
    </lineage>
</organism>
<evidence type="ECO:0000313" key="4">
    <source>
        <dbReference type="Proteomes" id="UP000092666"/>
    </source>
</evidence>
<name>A0A1B9GKE4_9TREE</name>
<dbReference type="AlphaFoldDB" id="A0A1B9GKE4"/>
<proteinExistence type="predicted"/>
<dbReference type="InterPro" id="IPR038607">
    <property type="entry name" value="PhoD-like_sf"/>
</dbReference>
<dbReference type="InterPro" id="IPR052900">
    <property type="entry name" value="Phospholipid_Metab_Enz"/>
</dbReference>
<reference evidence="4" key="2">
    <citation type="submission" date="2013-12" db="EMBL/GenBank/DDBJ databases">
        <title>Evolution of pathogenesis and genome organization in the Tremellales.</title>
        <authorList>
            <person name="Cuomo C."/>
            <person name="Litvintseva A."/>
            <person name="Heitman J."/>
            <person name="Chen Y."/>
            <person name="Sun S."/>
            <person name="Springer D."/>
            <person name="Dromer F."/>
            <person name="Young S."/>
            <person name="Zeng Q."/>
            <person name="Chapman S."/>
            <person name="Gujja S."/>
            <person name="Saif S."/>
            <person name="Birren B."/>
        </authorList>
    </citation>
    <scope>NUCLEOTIDE SEQUENCE [LARGE SCALE GENOMIC DNA]</scope>
    <source>
        <strain evidence="4">BCC8398</strain>
    </source>
</reference>
<dbReference type="Proteomes" id="UP000092666">
    <property type="component" value="Unassembled WGS sequence"/>
</dbReference>
<dbReference type="SUPFAM" id="SSF56300">
    <property type="entry name" value="Metallo-dependent phosphatases"/>
    <property type="match status" value="1"/>
</dbReference>
<dbReference type="InterPro" id="IPR018946">
    <property type="entry name" value="PhoD-like_MPP"/>
</dbReference>
<keyword evidence="1" id="KW-0472">Membrane</keyword>
<dbReference type="Gene3D" id="3.60.21.70">
    <property type="entry name" value="PhoD-like phosphatase"/>
    <property type="match status" value="1"/>
</dbReference>
<evidence type="ECO:0000259" key="2">
    <source>
        <dbReference type="Pfam" id="PF09423"/>
    </source>
</evidence>
<evidence type="ECO:0000256" key="1">
    <source>
        <dbReference type="SAM" id="Phobius"/>
    </source>
</evidence>
<keyword evidence="1" id="KW-1133">Transmembrane helix</keyword>
<dbReference type="InterPro" id="IPR029052">
    <property type="entry name" value="Metallo-depent_PP-like"/>
</dbReference>